<gene>
    <name evidence="5" type="ORF">FSP39_008591</name>
</gene>
<dbReference type="PROSITE" id="PS00498">
    <property type="entry name" value="TYROSINASE_2"/>
    <property type="match status" value="1"/>
</dbReference>
<name>A0AA88XQS5_PINIB</name>
<evidence type="ECO:0000259" key="3">
    <source>
        <dbReference type="PROSITE" id="PS00497"/>
    </source>
</evidence>
<dbReference type="PRINTS" id="PR00092">
    <property type="entry name" value="TYROSINASE"/>
</dbReference>
<reference evidence="5" key="1">
    <citation type="submission" date="2019-08" db="EMBL/GenBank/DDBJ databases">
        <title>The improved chromosome-level genome for the pearl oyster Pinctada fucata martensii using PacBio sequencing and Hi-C.</title>
        <authorList>
            <person name="Zheng Z."/>
        </authorList>
    </citation>
    <scope>NUCLEOTIDE SEQUENCE</scope>
    <source>
        <strain evidence="5">ZZ-2019</strain>
        <tissue evidence="5">Adductor muscle</tissue>
    </source>
</reference>
<dbReference type="InterPro" id="IPR050316">
    <property type="entry name" value="Tyrosinase/Hemocyanin"/>
</dbReference>
<evidence type="ECO:0000313" key="5">
    <source>
        <dbReference type="EMBL" id="KAK3085777.1"/>
    </source>
</evidence>
<keyword evidence="2" id="KW-0186">Copper</keyword>
<dbReference type="SUPFAM" id="SSF48056">
    <property type="entry name" value="Di-copper centre-containing domain"/>
    <property type="match status" value="1"/>
</dbReference>
<evidence type="ECO:0000259" key="4">
    <source>
        <dbReference type="PROSITE" id="PS00498"/>
    </source>
</evidence>
<dbReference type="GO" id="GO:0016491">
    <property type="term" value="F:oxidoreductase activity"/>
    <property type="evidence" value="ECO:0007669"/>
    <property type="project" value="InterPro"/>
</dbReference>
<keyword evidence="6" id="KW-1185">Reference proteome</keyword>
<feature type="domain" description="Tyrosinase copper-binding" evidence="4">
    <location>
        <begin position="272"/>
        <end position="283"/>
    </location>
</feature>
<dbReference type="InterPro" id="IPR002227">
    <property type="entry name" value="Tyrosinase_Cu-bd"/>
</dbReference>
<sequence>MVLVCIAVTVEPQGVFIHPFKKNGKTEIELIKIEPSLDFDVHNESMFRSPESAKFEFPLTKADIQWLNSLFVLPAKNERRVRKEYRTLSEEERETFHRAINALKHDKSVSLNKYDLLANIHSRPSSNSAAHGGPAFLGWHRVFLLMMENALRQVEPSITIPYWDCTMDAHMTSPAQSAIWSQHFFGNGLGVVDDGPFANWTTPFGFGLLKRSVSGQRRLITKQDVARLMEHAYLGNISYPYAKADYNLEQLHNNVHVWVGGLMKNIEIGAFDPVFYLLHSFIDKIWEDFRRKQILSGIDPTRDYPKFYGRSSHAPLAPMGLAKLTAIDGISDIWREGILYVRQPDCRNVLHQCNSDFLKCDNDKSECVSKTRDEYQTETEASSAMSDGAIKRGLLKQKTGFFVNKSNSPMSISVFTQLRVDNSSVTQRKKSRKDRLHFDVYKKFGQKDWTMGLSRMKSLYRAFQFMKNITLSKLPVKKNLNLPNG</sequence>
<protein>
    <recommendedName>
        <fullName evidence="3 4">Tyrosinase copper-binding domain-containing protein</fullName>
    </recommendedName>
</protein>
<comment type="caution">
    <text evidence="5">The sequence shown here is derived from an EMBL/GenBank/DDBJ whole genome shotgun (WGS) entry which is preliminary data.</text>
</comment>
<dbReference type="Proteomes" id="UP001186944">
    <property type="component" value="Unassembled WGS sequence"/>
</dbReference>
<evidence type="ECO:0000256" key="2">
    <source>
        <dbReference type="ARBA" id="ARBA00023008"/>
    </source>
</evidence>
<dbReference type="PANTHER" id="PTHR11474">
    <property type="entry name" value="TYROSINASE FAMILY MEMBER"/>
    <property type="match status" value="1"/>
</dbReference>
<accession>A0AA88XQS5</accession>
<dbReference type="PANTHER" id="PTHR11474:SF126">
    <property type="entry name" value="TYROSINASE-LIKE PROTEIN TYR-1-RELATED"/>
    <property type="match status" value="1"/>
</dbReference>
<organism evidence="5 6">
    <name type="scientific">Pinctada imbricata</name>
    <name type="common">Atlantic pearl-oyster</name>
    <name type="synonym">Pinctada martensii</name>
    <dbReference type="NCBI Taxonomy" id="66713"/>
    <lineage>
        <taxon>Eukaryota</taxon>
        <taxon>Metazoa</taxon>
        <taxon>Spiralia</taxon>
        <taxon>Lophotrochozoa</taxon>
        <taxon>Mollusca</taxon>
        <taxon>Bivalvia</taxon>
        <taxon>Autobranchia</taxon>
        <taxon>Pteriomorphia</taxon>
        <taxon>Pterioida</taxon>
        <taxon>Pterioidea</taxon>
        <taxon>Pteriidae</taxon>
        <taxon>Pinctada</taxon>
    </lineage>
</organism>
<dbReference type="PROSITE" id="PS00497">
    <property type="entry name" value="TYROSINASE_1"/>
    <property type="match status" value="1"/>
</dbReference>
<proteinExistence type="predicted"/>
<dbReference type="AlphaFoldDB" id="A0AA88XQS5"/>
<keyword evidence="1" id="KW-0479">Metal-binding</keyword>
<dbReference type="Pfam" id="PF00264">
    <property type="entry name" value="Tyrosinase"/>
    <property type="match status" value="1"/>
</dbReference>
<dbReference type="GO" id="GO:0046872">
    <property type="term" value="F:metal ion binding"/>
    <property type="evidence" value="ECO:0007669"/>
    <property type="project" value="UniProtKB-KW"/>
</dbReference>
<dbReference type="EMBL" id="VSWD01000012">
    <property type="protein sequence ID" value="KAK3085777.1"/>
    <property type="molecule type" value="Genomic_DNA"/>
</dbReference>
<dbReference type="Gene3D" id="1.10.1280.10">
    <property type="entry name" value="Di-copper center containing domain from catechol oxidase"/>
    <property type="match status" value="1"/>
</dbReference>
<dbReference type="InterPro" id="IPR008922">
    <property type="entry name" value="Di-copper_centre_dom_sf"/>
</dbReference>
<feature type="domain" description="Tyrosinase copper-binding" evidence="3">
    <location>
        <begin position="131"/>
        <end position="148"/>
    </location>
</feature>
<evidence type="ECO:0000313" key="6">
    <source>
        <dbReference type="Proteomes" id="UP001186944"/>
    </source>
</evidence>
<evidence type="ECO:0000256" key="1">
    <source>
        <dbReference type="ARBA" id="ARBA00022723"/>
    </source>
</evidence>